<dbReference type="EMBL" id="CAJNNV010015519">
    <property type="protein sequence ID" value="CAE8603542.1"/>
    <property type="molecule type" value="Genomic_DNA"/>
</dbReference>
<name>A0A813EUT5_POLGL</name>
<dbReference type="Proteomes" id="UP000654075">
    <property type="component" value="Unassembled WGS sequence"/>
</dbReference>
<keyword evidence="2" id="KW-0732">Signal</keyword>
<evidence type="ECO:0000256" key="2">
    <source>
        <dbReference type="SAM" id="SignalP"/>
    </source>
</evidence>
<dbReference type="AlphaFoldDB" id="A0A813EUT5"/>
<organism evidence="3 4">
    <name type="scientific">Polarella glacialis</name>
    <name type="common">Dinoflagellate</name>
    <dbReference type="NCBI Taxonomy" id="89957"/>
    <lineage>
        <taxon>Eukaryota</taxon>
        <taxon>Sar</taxon>
        <taxon>Alveolata</taxon>
        <taxon>Dinophyceae</taxon>
        <taxon>Suessiales</taxon>
        <taxon>Suessiaceae</taxon>
        <taxon>Polarella</taxon>
    </lineage>
</organism>
<gene>
    <name evidence="3" type="ORF">PGLA1383_LOCUS21749</name>
</gene>
<feature type="non-terminal residue" evidence="3">
    <location>
        <position position="1"/>
    </location>
</feature>
<feature type="compositionally biased region" description="Low complexity" evidence="1">
    <location>
        <begin position="42"/>
        <end position="53"/>
    </location>
</feature>
<comment type="caution">
    <text evidence="3">The sequence shown here is derived from an EMBL/GenBank/DDBJ whole genome shotgun (WGS) entry which is preliminary data.</text>
</comment>
<proteinExistence type="predicted"/>
<feature type="compositionally biased region" description="Polar residues" evidence="1">
    <location>
        <begin position="29"/>
        <end position="41"/>
    </location>
</feature>
<sequence>MAFRQSHVLRIIIIAICLGSAALECSAVASQGSPSESESPVNNNKNNKNNNNNNDAVAAVAALAGDDECNFVGDCSLNQLQLRSAQQAAGQDAVVLQ</sequence>
<feature type="region of interest" description="Disordered" evidence="1">
    <location>
        <begin position="29"/>
        <end position="53"/>
    </location>
</feature>
<evidence type="ECO:0000313" key="4">
    <source>
        <dbReference type="Proteomes" id="UP000654075"/>
    </source>
</evidence>
<protein>
    <submittedName>
        <fullName evidence="3">Uncharacterized protein</fullName>
    </submittedName>
</protein>
<keyword evidence="4" id="KW-1185">Reference proteome</keyword>
<evidence type="ECO:0000256" key="1">
    <source>
        <dbReference type="SAM" id="MobiDB-lite"/>
    </source>
</evidence>
<feature type="signal peptide" evidence="2">
    <location>
        <begin position="1"/>
        <end position="22"/>
    </location>
</feature>
<evidence type="ECO:0000313" key="3">
    <source>
        <dbReference type="EMBL" id="CAE8603542.1"/>
    </source>
</evidence>
<feature type="chain" id="PRO_5032388654" evidence="2">
    <location>
        <begin position="23"/>
        <end position="97"/>
    </location>
</feature>
<reference evidence="3" key="1">
    <citation type="submission" date="2021-02" db="EMBL/GenBank/DDBJ databases">
        <authorList>
            <person name="Dougan E. K."/>
            <person name="Rhodes N."/>
            <person name="Thang M."/>
            <person name="Chan C."/>
        </authorList>
    </citation>
    <scope>NUCLEOTIDE SEQUENCE</scope>
</reference>
<accession>A0A813EUT5</accession>